<dbReference type="Proteomes" id="UP001438707">
    <property type="component" value="Unassembled WGS sequence"/>
</dbReference>
<dbReference type="InterPro" id="IPR036047">
    <property type="entry name" value="F-box-like_dom_sf"/>
</dbReference>
<comment type="caution">
    <text evidence="2">The sequence shown here is derived from an EMBL/GenBank/DDBJ whole genome shotgun (WGS) entry which is preliminary data.</text>
</comment>
<dbReference type="Gene3D" id="3.40.800.20">
    <property type="entry name" value="Histone deacetylase domain"/>
    <property type="match status" value="1"/>
</dbReference>
<dbReference type="GO" id="GO:0040029">
    <property type="term" value="P:epigenetic regulation of gene expression"/>
    <property type="evidence" value="ECO:0007669"/>
    <property type="project" value="TreeGrafter"/>
</dbReference>
<dbReference type="SUPFAM" id="SSF81383">
    <property type="entry name" value="F-box domain"/>
    <property type="match status" value="1"/>
</dbReference>
<protein>
    <recommendedName>
        <fullName evidence="1">F-box domain-containing protein</fullName>
    </recommendedName>
</protein>
<feature type="domain" description="F-box" evidence="1">
    <location>
        <begin position="1"/>
        <end position="45"/>
    </location>
</feature>
<evidence type="ECO:0000313" key="2">
    <source>
        <dbReference type="EMBL" id="KAK9819205.1"/>
    </source>
</evidence>
<evidence type="ECO:0000259" key="1">
    <source>
        <dbReference type="PROSITE" id="PS50181"/>
    </source>
</evidence>
<evidence type="ECO:0000313" key="3">
    <source>
        <dbReference type="Proteomes" id="UP001438707"/>
    </source>
</evidence>
<dbReference type="InterPro" id="IPR023801">
    <property type="entry name" value="His_deacetylse_dom"/>
</dbReference>
<dbReference type="InterPro" id="IPR023696">
    <property type="entry name" value="Ureohydrolase_dom_sf"/>
</dbReference>
<dbReference type="PANTHER" id="PTHR10625">
    <property type="entry name" value="HISTONE DEACETYLASE HDAC1-RELATED"/>
    <property type="match status" value="1"/>
</dbReference>
<dbReference type="GO" id="GO:0004407">
    <property type="term" value="F:histone deacetylase activity"/>
    <property type="evidence" value="ECO:0007669"/>
    <property type="project" value="TreeGrafter"/>
</dbReference>
<dbReference type="GO" id="GO:0005737">
    <property type="term" value="C:cytoplasm"/>
    <property type="evidence" value="ECO:0007669"/>
    <property type="project" value="TreeGrafter"/>
</dbReference>
<dbReference type="AlphaFoldDB" id="A0AAW1QAA5"/>
<name>A0AAW1QAA5_9CHLO</name>
<organism evidence="2 3">
    <name type="scientific">Apatococcus lobatus</name>
    <dbReference type="NCBI Taxonomy" id="904363"/>
    <lineage>
        <taxon>Eukaryota</taxon>
        <taxon>Viridiplantae</taxon>
        <taxon>Chlorophyta</taxon>
        <taxon>core chlorophytes</taxon>
        <taxon>Trebouxiophyceae</taxon>
        <taxon>Chlorellales</taxon>
        <taxon>Chlorellaceae</taxon>
        <taxon>Apatococcus</taxon>
    </lineage>
</organism>
<sequence>MLPGLPEDIWAGIFRRLPFQDRLWTIPLVCTSWEAIVRGLAWGDCHLENSLQSPLDYVKVVRWFGKHGGKIKCLTTGQLVLNDQDLADERGWMFFRNGLVAILAHARCLEDLSINAVSTLLVPEESLNIFRHLTMLRTLRLDMQSNGKWKENTLQALGYLVHLNILDVCVRFVQHAITPAFPSAASGFGGVHSPSPGSLLKAQVMIFDFDVHHGNDTHDIFYDDPSVLFVSTHQSGSYPGAGCSSEAGSGDSEGASINLPLPADSGDAVMQDAFERVIGPAAAWFQPDMILVSAGYDAHWRNPLAGLQLRT</sequence>
<dbReference type="Pfam" id="PF00850">
    <property type="entry name" value="Hist_deacetyl"/>
    <property type="match status" value="1"/>
</dbReference>
<dbReference type="EMBL" id="JALJOS010000049">
    <property type="protein sequence ID" value="KAK9819205.1"/>
    <property type="molecule type" value="Genomic_DNA"/>
</dbReference>
<gene>
    <name evidence="2" type="ORF">WJX74_004540</name>
</gene>
<dbReference type="InterPro" id="IPR037138">
    <property type="entry name" value="His_deacetylse_dom_sf"/>
</dbReference>
<proteinExistence type="predicted"/>
<accession>A0AAW1QAA5</accession>
<dbReference type="PANTHER" id="PTHR10625:SF11">
    <property type="entry name" value="HISTONE DEACETYLASE 14, CHLOROPLASTIC"/>
    <property type="match status" value="1"/>
</dbReference>
<dbReference type="PROSITE" id="PS50181">
    <property type="entry name" value="FBOX"/>
    <property type="match status" value="1"/>
</dbReference>
<dbReference type="Gene3D" id="1.20.1280.50">
    <property type="match status" value="1"/>
</dbReference>
<dbReference type="GO" id="GO:0000118">
    <property type="term" value="C:histone deacetylase complex"/>
    <property type="evidence" value="ECO:0007669"/>
    <property type="project" value="TreeGrafter"/>
</dbReference>
<dbReference type="SUPFAM" id="SSF52768">
    <property type="entry name" value="Arginase/deacetylase"/>
    <property type="match status" value="1"/>
</dbReference>
<keyword evidence="3" id="KW-1185">Reference proteome</keyword>
<dbReference type="InterPro" id="IPR001810">
    <property type="entry name" value="F-box_dom"/>
</dbReference>
<reference evidence="2 3" key="1">
    <citation type="journal article" date="2024" name="Nat. Commun.">
        <title>Phylogenomics reveals the evolutionary origins of lichenization in chlorophyte algae.</title>
        <authorList>
            <person name="Puginier C."/>
            <person name="Libourel C."/>
            <person name="Otte J."/>
            <person name="Skaloud P."/>
            <person name="Haon M."/>
            <person name="Grisel S."/>
            <person name="Petersen M."/>
            <person name="Berrin J.G."/>
            <person name="Delaux P.M."/>
            <person name="Dal Grande F."/>
            <person name="Keller J."/>
        </authorList>
    </citation>
    <scope>NUCLEOTIDE SEQUENCE [LARGE SCALE GENOMIC DNA]</scope>
    <source>
        <strain evidence="2 3">SAG 2145</strain>
    </source>
</reference>
<dbReference type="Pfam" id="PF00646">
    <property type="entry name" value="F-box"/>
    <property type="match status" value="1"/>
</dbReference>